<dbReference type="PRINTS" id="PR00419">
    <property type="entry name" value="ADXRDTASE"/>
</dbReference>
<dbReference type="GO" id="GO:0016639">
    <property type="term" value="F:oxidoreductase activity, acting on the CH-NH2 group of donors, NAD or NADP as acceptor"/>
    <property type="evidence" value="ECO:0007669"/>
    <property type="project" value="InterPro"/>
</dbReference>
<evidence type="ECO:0000256" key="10">
    <source>
        <dbReference type="ARBA" id="ARBA00022723"/>
    </source>
</evidence>
<dbReference type="InterPro" id="IPR013785">
    <property type="entry name" value="Aldolase_TIM"/>
</dbReference>
<dbReference type="InterPro" id="IPR029055">
    <property type="entry name" value="Ntn_hydrolases_N"/>
</dbReference>
<organism evidence="24 25">
    <name type="scientific">Cocos nucifera</name>
    <name type="common">Coconut palm</name>
    <dbReference type="NCBI Taxonomy" id="13894"/>
    <lineage>
        <taxon>Eukaryota</taxon>
        <taxon>Viridiplantae</taxon>
        <taxon>Streptophyta</taxon>
        <taxon>Embryophyta</taxon>
        <taxon>Tracheophyta</taxon>
        <taxon>Spermatophyta</taxon>
        <taxon>Magnoliopsida</taxon>
        <taxon>Liliopsida</taxon>
        <taxon>Arecaceae</taxon>
        <taxon>Arecoideae</taxon>
        <taxon>Cocoseae</taxon>
        <taxon>Attaleinae</taxon>
        <taxon>Cocos</taxon>
    </lineage>
</organism>
<comment type="pathway">
    <text evidence="3">Energy metabolism; nitrogen metabolism.</text>
</comment>
<evidence type="ECO:0000259" key="23">
    <source>
        <dbReference type="PROSITE" id="PS51278"/>
    </source>
</evidence>
<keyword evidence="17 21" id="KW-0003">3Fe-4S</keyword>
<dbReference type="GO" id="GO:0010181">
    <property type="term" value="F:FMN binding"/>
    <property type="evidence" value="ECO:0007669"/>
    <property type="project" value="InterPro"/>
</dbReference>
<protein>
    <recommendedName>
        <fullName evidence="18">glutamate synthase (NADH)</fullName>
        <ecNumber evidence="18">1.4.1.14</ecNumber>
    </recommendedName>
</protein>
<evidence type="ECO:0000256" key="12">
    <source>
        <dbReference type="ARBA" id="ARBA00022962"/>
    </source>
</evidence>
<evidence type="ECO:0000256" key="18">
    <source>
        <dbReference type="ARBA" id="ARBA00024383"/>
    </source>
</evidence>
<evidence type="ECO:0000256" key="1">
    <source>
        <dbReference type="ARBA" id="ARBA00001917"/>
    </source>
</evidence>
<dbReference type="FunFam" id="3.20.20.70:FF:000031">
    <property type="entry name" value="Glutamate synthase 1 [NADH]"/>
    <property type="match status" value="1"/>
</dbReference>
<dbReference type="InterPro" id="IPR017932">
    <property type="entry name" value="GATase_2_dom"/>
</dbReference>
<dbReference type="InterPro" id="IPR051394">
    <property type="entry name" value="Glutamate_Synthase"/>
</dbReference>
<keyword evidence="10" id="KW-0479">Metal-binding</keyword>
<dbReference type="UniPathway" id="UPA00634">
    <property type="reaction ID" value="UER00690"/>
</dbReference>
<dbReference type="CDD" id="cd02808">
    <property type="entry name" value="GltS_FMN"/>
    <property type="match status" value="1"/>
</dbReference>
<dbReference type="FunFam" id="2.160.20.60:FF:000001">
    <property type="entry name" value="Glutamate synthase, large subunit"/>
    <property type="match status" value="1"/>
</dbReference>
<dbReference type="GO" id="GO:0097054">
    <property type="term" value="P:L-glutamate biosynthetic process"/>
    <property type="evidence" value="ECO:0007669"/>
    <property type="project" value="UniProtKB-UniPathway"/>
</dbReference>
<dbReference type="EMBL" id="CM017874">
    <property type="protein sequence ID" value="KAG1335194.1"/>
    <property type="molecule type" value="Genomic_DNA"/>
</dbReference>
<dbReference type="InterPro" id="IPR036485">
    <property type="entry name" value="Glu_synth_asu_C_sf"/>
</dbReference>
<comment type="cofactor">
    <cofactor evidence="2">
        <name>FAD</name>
        <dbReference type="ChEBI" id="CHEBI:57692"/>
    </cofactor>
</comment>
<feature type="binding site" evidence="21">
    <location>
        <position position="963"/>
    </location>
    <ligand>
        <name>[3Fe-4S] cluster</name>
        <dbReference type="ChEBI" id="CHEBI:21137"/>
    </ligand>
</feature>
<evidence type="ECO:0000256" key="4">
    <source>
        <dbReference type="ARBA" id="ARBA00004909"/>
    </source>
</evidence>
<evidence type="ECO:0000256" key="16">
    <source>
        <dbReference type="ARBA" id="ARBA00023164"/>
    </source>
</evidence>
<dbReference type="InterPro" id="IPR012220">
    <property type="entry name" value="Glu_synth_euk"/>
</dbReference>
<evidence type="ECO:0000256" key="21">
    <source>
        <dbReference type="PIRSR" id="PIRSR000187-2"/>
    </source>
</evidence>
<keyword evidence="25" id="KW-1185">Reference proteome</keyword>
<dbReference type="FunFam" id="3.50.50.60:FF:000022">
    <property type="entry name" value="Glutamate synthase [NADH], amyloplastic"/>
    <property type="match status" value="1"/>
</dbReference>
<dbReference type="InterPro" id="IPR002932">
    <property type="entry name" value="Glu_synthdom"/>
</dbReference>
<dbReference type="FunFam" id="1.10.1060.10:FF:000009">
    <property type="entry name" value="Glutamate synthase 1 [NADH] chloroplastic"/>
    <property type="match status" value="1"/>
</dbReference>
<name>A0A8K0I417_COCNU</name>
<dbReference type="Gene3D" id="2.160.20.60">
    <property type="entry name" value="Glutamate synthase, alpha subunit, C-terminal domain"/>
    <property type="match status" value="1"/>
</dbReference>
<dbReference type="Pfam" id="PF14691">
    <property type="entry name" value="Fer4_20"/>
    <property type="match status" value="1"/>
</dbReference>
<evidence type="ECO:0000256" key="19">
    <source>
        <dbReference type="ARBA" id="ARBA00048867"/>
    </source>
</evidence>
<dbReference type="SUPFAM" id="SSF56235">
    <property type="entry name" value="N-terminal nucleophile aminohydrolases (Ntn hydrolases)"/>
    <property type="match status" value="1"/>
</dbReference>
<evidence type="ECO:0000256" key="9">
    <source>
        <dbReference type="ARBA" id="ARBA00022643"/>
    </source>
</evidence>
<dbReference type="InterPro" id="IPR028261">
    <property type="entry name" value="DPD_II"/>
</dbReference>
<comment type="cofactor">
    <cofactor evidence="1">
        <name>FMN</name>
        <dbReference type="ChEBI" id="CHEBI:58210"/>
    </cofactor>
</comment>
<keyword evidence="7" id="KW-0028">Amino-acid biosynthesis</keyword>
<comment type="caution">
    <text evidence="24">The sequence shown here is derived from an EMBL/GenBank/DDBJ whole genome shotgun (WGS) entry which is preliminary data.</text>
</comment>
<dbReference type="SUPFAM" id="SSF51395">
    <property type="entry name" value="FMN-linked oxidoreductases"/>
    <property type="match status" value="1"/>
</dbReference>
<dbReference type="Gene3D" id="1.10.1060.10">
    <property type="entry name" value="Alpha-helical ferredoxin"/>
    <property type="match status" value="1"/>
</dbReference>
<dbReference type="GO" id="GO:0051538">
    <property type="term" value="F:3 iron, 4 sulfur cluster binding"/>
    <property type="evidence" value="ECO:0007669"/>
    <property type="project" value="UniProtKB-KW"/>
</dbReference>
<comment type="catalytic activity">
    <reaction evidence="19">
        <text>2 L-glutamate + NAD(+) = L-glutamine + 2-oxoglutarate + NADH + H(+)</text>
        <dbReference type="Rhea" id="RHEA:13753"/>
        <dbReference type="ChEBI" id="CHEBI:15378"/>
        <dbReference type="ChEBI" id="CHEBI:16810"/>
        <dbReference type="ChEBI" id="CHEBI:29985"/>
        <dbReference type="ChEBI" id="CHEBI:57540"/>
        <dbReference type="ChEBI" id="CHEBI:57945"/>
        <dbReference type="ChEBI" id="CHEBI:58359"/>
        <dbReference type="EC" id="1.4.1.14"/>
    </reaction>
</comment>
<dbReference type="InterPro" id="IPR036047">
    <property type="entry name" value="F-box-like_dom_sf"/>
</dbReference>
<evidence type="ECO:0000256" key="22">
    <source>
        <dbReference type="SAM" id="MobiDB-lite"/>
    </source>
</evidence>
<dbReference type="GO" id="GO:0016040">
    <property type="term" value="F:glutamate synthase (NADH) activity"/>
    <property type="evidence" value="ECO:0007669"/>
    <property type="project" value="UniProtKB-EC"/>
</dbReference>
<sequence>MSLSQVPDKSLGLYDPSFDKDSCGVGFVAELSGESNRRTVTDALEMLIRMSHRGACGCETNTGDGAGILVALPHGFFQENVIVCCEAVLMGNVSQNLEVTPDELFGSNGTIVYKGQLKPDQLKDYYYADLGNEKFTSYMALVHSRFSTNTFPSWDRAQPMRVLGHNGEINTLRGNVNWMKAREGLLKCKKLGLSKDEMKILLPIIDSESSDSVTDGRYLGATLDRNGLRPGRFYITHSGRVIMASEVGVVNVPPQDVSRKGRLNPGMMLLVDFENHTVVSDEDLKKQYSQARPYAEWLKRQKICLEDIVNSVPETDRLLPSISGTIAADKDDGIFQNLGIRGLLAPLKAFGYTVEALEMMLLPMAKDAIEALGSMGNDSPLAVMSDRDKLTFEYFKQMFAQVTNPPIDPIREKIVTSMECMIGPEGDLTETTGEQCHRLTLNGPLLSIDEMEAIKKMNYRGWRSKVLDITYPKNCGQEGLEETLNRICSKARSAIDEGYTILVLSDRGFSAKRVAVSSLLAVGAVHQYLVSMHERTRIGLVLESAEPREVHHFCTLVGYGADGICPYLAIEAIWRLQIDGKIPPKRDGGFHSRDDLVKQYFKASNHGIMKVLAKMGISTLASYKGAQIFEALGLSSEVIQKCFNGTPSRVEGVTFKMLAQDALRLHDLAFPSRVLQTGSAEAVALPNPGDYHWRKGGEVHLNDPLSIVKLQEAARTNSKAAYKEYSKLIQELNKKCNLRGMLKFKDVGAKIPLDEVEPASEIVKRFCTGAMSYGSISLEAHETLAIAMNRIGGKSNTGEGGEQSSRMVPLPDGSVNPKRSAIKQVASGRFGVSIFYLTNATELQIKMAQNSNPIARVSVKLVSEAGVGVTASGVVKGGADHVLISGHDGGTGASRWTGIKNAGLPWELGLAETHQTLVANDLRGRTVLQTDGQLKTGRDVAIAALLGAEEFGFSTAPLITLGCIMMRKCHMNTCPVGIATQDPVLREKFAGEPEHVISFFFMLAEEVREIMSNLGFRTINEMVGHADMLEVDKVVVEDNEKLESIDLSLLLKPASDINAGAAQYCIQKQDHGLDMVLDQTLITLSKAALEKGIPVYMETPIRNINRAVGTMLSHEVTKRYHINGLPSDTIHIKLNGSAGQSLGAFLCPGITLELEGDSNDYVGKGLSGGKIVVYPPKESKFDPGENIIIGNVALYGAIEGEAYFNGMAAERFCVRNSGARAVVEGVGDHGCEYMTGGIVVVLGITGRNFAAGMSGGIAYVLDVDNKFQTRCNSELVDLDKVEEEEDVTTLKMMIQQHQRHTNSVLAREVLSNFDNLLPKFVKVFPQDYKRALQSLMAEKAASEAKEQEEVELMEKDAFEEPKKLAAASGTEIMTVPDLTVPKRPTQVDHAVKNRGFLAYERESISYRDPNVRSNDWKEVAVVSKPGPLLKTQSARCMDCGTPFCHQENFGCPLGNKIPEFNELVHQDRWHEAFDRLLETNNFPEFTGRVCPAPCEGSCVLGIIENPVCIKSIECSIIDNAFKEGWMVPRPPLHRTGKRVAIIGSGPAGLAAADQLNKMGHLVTVFERADRIGGLMMYGVPNMKADKINIVQRRVNLMQKEGINFVVDAHVGKDPKYSLDLLQSENDAIVLACGATKPRDLPIPGRDLSGVHFAMEFLHTNTKSLLDSNLQDAKYISAKGKKVVVIGGGDTGTDCIGTSIRHGCASIINLELLPQPPRTRAPRNSWPQWPRIFRIDYGHQEAAAKFGKDPRSYEVLTKRFMGDGKGNVKALEVVHLHWVKDASGKFQFEEIKGSEETIEADLVLLAMGFLGPESTIAEQLGLERDSRSNFKAEYEVDIWTEVAKYLEGKDLVRLGMANRWFHRLIIDDSIWKYAFLRDLQVPPPRHVSFTWKQLYTAAFDGSHSYCFRQPEKHIDWMRIGGFVLETPSVLMTEKLVLPKKVPKVEEDPERTIQTSGTCVLTNARTGIWLADLQLVRCPVCNLNTCEGTMQVLDARHVELFLEEGYRNGSWEYEDIGIHRIEKPSDTATGGIFEIKYLNSPCTAGVLDVKSWIGQPSDWQPKARLCLHAVAVNTNLQPNEGLQVKFQAMRSRGADGEVVSVRISQQLI</sequence>
<keyword evidence="13" id="KW-0560">Oxidoreductase</keyword>
<comment type="cofactor">
    <cofactor evidence="21">
        <name>[3Fe-4S] cluster</name>
        <dbReference type="ChEBI" id="CHEBI:21137"/>
    </cofactor>
    <text evidence="21">Binds 1 [3Fe-4S] cluster.</text>
</comment>
<feature type="binding site" evidence="21">
    <location>
        <position position="974"/>
    </location>
    <ligand>
        <name>[3Fe-4S] cluster</name>
        <dbReference type="ChEBI" id="CHEBI:21137"/>
    </ligand>
</feature>
<comment type="pathway">
    <text evidence="4">Nitrogen metabolism.</text>
</comment>
<evidence type="ECO:0000256" key="14">
    <source>
        <dbReference type="ARBA" id="ARBA00023004"/>
    </source>
</evidence>
<keyword evidence="11" id="KW-0274">FAD</keyword>
<feature type="domain" description="Glutamine amidotransferase type-2" evidence="23">
    <location>
        <begin position="23"/>
        <end position="274"/>
    </location>
</feature>
<keyword evidence="15 21" id="KW-0411">Iron-sulfur</keyword>
<dbReference type="PANTHER" id="PTHR43100:SF1">
    <property type="entry name" value="GLUTAMATE SYNTHASE [NADPH] SMALL CHAIN"/>
    <property type="match status" value="1"/>
</dbReference>
<evidence type="ECO:0000313" key="24">
    <source>
        <dbReference type="EMBL" id="KAG1335194.1"/>
    </source>
</evidence>
<dbReference type="OrthoDB" id="4327079at2759"/>
<dbReference type="InterPro" id="IPR036188">
    <property type="entry name" value="FAD/NAD-bd_sf"/>
</dbReference>
<keyword evidence="14" id="KW-0408">Iron</keyword>
<proteinExistence type="inferred from homology"/>
<evidence type="ECO:0000256" key="5">
    <source>
        <dbReference type="ARBA" id="ARBA00004944"/>
    </source>
</evidence>
<evidence type="ECO:0000256" key="17">
    <source>
        <dbReference type="ARBA" id="ARBA00023291"/>
    </source>
</evidence>
<dbReference type="FunFam" id="3.40.50.720:FF:000113">
    <property type="entry name" value="Glutamate synthase [NADH], amyloplastic"/>
    <property type="match status" value="1"/>
</dbReference>
<keyword evidence="16" id="KW-0314">Glutamate biosynthesis</keyword>
<dbReference type="Pfam" id="PF01493">
    <property type="entry name" value="GXGXG"/>
    <property type="match status" value="1"/>
</dbReference>
<dbReference type="SUPFAM" id="SSF51971">
    <property type="entry name" value="Nucleotide-binding domain"/>
    <property type="match status" value="1"/>
</dbReference>
<evidence type="ECO:0000256" key="15">
    <source>
        <dbReference type="ARBA" id="ARBA00023014"/>
    </source>
</evidence>
<feature type="region of interest" description="Disordered" evidence="22">
    <location>
        <begin position="795"/>
        <end position="814"/>
    </location>
</feature>
<dbReference type="InterPro" id="IPR023753">
    <property type="entry name" value="FAD/NAD-binding_dom"/>
</dbReference>
<dbReference type="Pfam" id="PF01645">
    <property type="entry name" value="Glu_synthase"/>
    <property type="match status" value="1"/>
</dbReference>
<reference evidence="24" key="2">
    <citation type="submission" date="2019-07" db="EMBL/GenBank/DDBJ databases">
        <authorList>
            <person name="Yang Y."/>
            <person name="Bocs S."/>
            <person name="Baudouin L."/>
        </authorList>
    </citation>
    <scope>NUCLEOTIDE SEQUENCE</scope>
    <source>
        <tissue evidence="24">Spear leaf of Hainan Tall coconut</tissue>
    </source>
</reference>
<dbReference type="CDD" id="cd00982">
    <property type="entry name" value="gltB_C"/>
    <property type="match status" value="1"/>
</dbReference>
<dbReference type="InterPro" id="IPR002489">
    <property type="entry name" value="Glu_synth_asu_C"/>
</dbReference>
<dbReference type="InterPro" id="IPR009051">
    <property type="entry name" value="Helical_ferredxn"/>
</dbReference>
<comment type="similarity">
    <text evidence="6">Belongs to the glutamate synthase family.</text>
</comment>
<dbReference type="NCBIfam" id="TIGR01317">
    <property type="entry name" value="GOGAT_sm_gam"/>
    <property type="match status" value="1"/>
</dbReference>
<dbReference type="UniPathway" id="UPA00045"/>
<comment type="pathway">
    <text evidence="5">Amino-acid biosynthesis; L-glutamate biosynthesis via GLT pathway; L-glutamate from 2-oxoglutarate and L-glutamine (NAD(+) route): step 1/1.</text>
</comment>
<evidence type="ECO:0000256" key="6">
    <source>
        <dbReference type="ARBA" id="ARBA00009716"/>
    </source>
</evidence>
<dbReference type="PROSITE" id="PS51278">
    <property type="entry name" value="GATASE_TYPE_2"/>
    <property type="match status" value="1"/>
</dbReference>
<evidence type="ECO:0000256" key="3">
    <source>
        <dbReference type="ARBA" id="ARBA00004802"/>
    </source>
</evidence>
<feature type="compositionally biased region" description="Polar residues" evidence="22">
    <location>
        <begin position="795"/>
        <end position="806"/>
    </location>
</feature>
<keyword evidence="12" id="KW-0315">Glutamine amidotransferase</keyword>
<evidence type="ECO:0000256" key="2">
    <source>
        <dbReference type="ARBA" id="ARBA00001974"/>
    </source>
</evidence>
<keyword evidence="8" id="KW-0285">Flavoprotein</keyword>
<dbReference type="GO" id="GO:0005506">
    <property type="term" value="F:iron ion binding"/>
    <property type="evidence" value="ECO:0007669"/>
    <property type="project" value="InterPro"/>
</dbReference>
<feature type="binding site" evidence="21">
    <location>
        <position position="969"/>
    </location>
    <ligand>
        <name>[3Fe-4S] cluster</name>
        <dbReference type="ChEBI" id="CHEBI:21137"/>
    </ligand>
</feature>
<dbReference type="Pfam" id="PF00310">
    <property type="entry name" value="GATase_2"/>
    <property type="match status" value="2"/>
</dbReference>
<reference evidence="24" key="1">
    <citation type="journal article" date="2017" name="Gigascience">
        <title>The genome draft of coconut (Cocos nucifera).</title>
        <authorList>
            <person name="Xiao Y."/>
            <person name="Xu P."/>
            <person name="Fan H."/>
            <person name="Baudouin L."/>
            <person name="Xia W."/>
            <person name="Bocs S."/>
            <person name="Xu J."/>
            <person name="Li Q."/>
            <person name="Guo A."/>
            <person name="Zhou L."/>
            <person name="Li J."/>
            <person name="Wu Y."/>
            <person name="Ma Z."/>
            <person name="Armero A."/>
            <person name="Issali A.E."/>
            <person name="Liu N."/>
            <person name="Peng M."/>
            <person name="Yang Y."/>
        </authorList>
    </citation>
    <scope>NUCLEOTIDE SEQUENCE</scope>
    <source>
        <tissue evidence="24">Spear leaf of Hainan Tall coconut</tissue>
    </source>
</reference>
<dbReference type="PIRSF" id="PIRSF000187">
    <property type="entry name" value="GOGAT"/>
    <property type="match status" value="1"/>
</dbReference>
<keyword evidence="9" id="KW-0288">FMN</keyword>
<dbReference type="InterPro" id="IPR006005">
    <property type="entry name" value="Glut_synth_ssu1"/>
</dbReference>
<evidence type="ECO:0000256" key="20">
    <source>
        <dbReference type="PIRSR" id="PIRSR000187-1"/>
    </source>
</evidence>
<gene>
    <name evidence="24" type="ORF">COCNU_03G013130</name>
</gene>
<dbReference type="Gene3D" id="3.20.20.70">
    <property type="entry name" value="Aldolase class I"/>
    <property type="match status" value="3"/>
</dbReference>
<dbReference type="SUPFAM" id="SSF69336">
    <property type="entry name" value="Alpha subunit of glutamate synthase, C-terminal domain"/>
    <property type="match status" value="1"/>
</dbReference>
<dbReference type="PANTHER" id="PTHR43100">
    <property type="entry name" value="GLUTAMATE SYNTHASE [NADPH] SMALL CHAIN"/>
    <property type="match status" value="1"/>
</dbReference>
<evidence type="ECO:0000313" key="25">
    <source>
        <dbReference type="Proteomes" id="UP000797356"/>
    </source>
</evidence>
<evidence type="ECO:0000256" key="13">
    <source>
        <dbReference type="ARBA" id="ARBA00023002"/>
    </source>
</evidence>
<dbReference type="SUPFAM" id="SSF81383">
    <property type="entry name" value="F-box domain"/>
    <property type="match status" value="1"/>
</dbReference>
<dbReference type="Pfam" id="PF04898">
    <property type="entry name" value="Glu_syn_central"/>
    <property type="match status" value="1"/>
</dbReference>
<dbReference type="Pfam" id="PF07992">
    <property type="entry name" value="Pyr_redox_2"/>
    <property type="match status" value="1"/>
</dbReference>
<dbReference type="Gene3D" id="3.50.50.60">
    <property type="entry name" value="FAD/NAD(P)-binding domain"/>
    <property type="match status" value="1"/>
</dbReference>
<evidence type="ECO:0000256" key="8">
    <source>
        <dbReference type="ARBA" id="ARBA00022630"/>
    </source>
</evidence>
<dbReference type="Gene3D" id="3.40.50.720">
    <property type="entry name" value="NAD(P)-binding Rossmann-like Domain"/>
    <property type="match status" value="1"/>
</dbReference>
<dbReference type="EC" id="1.4.1.14" evidence="18"/>
<feature type="active site" description="For GATase activity" evidence="20">
    <location>
        <position position="23"/>
    </location>
</feature>
<dbReference type="GO" id="GO:0050660">
    <property type="term" value="F:flavin adenine dinucleotide binding"/>
    <property type="evidence" value="ECO:0007669"/>
    <property type="project" value="InterPro"/>
</dbReference>
<accession>A0A8K0I417</accession>
<dbReference type="Proteomes" id="UP000797356">
    <property type="component" value="Chromosome 3"/>
</dbReference>
<evidence type="ECO:0000256" key="11">
    <source>
        <dbReference type="ARBA" id="ARBA00022827"/>
    </source>
</evidence>
<dbReference type="InterPro" id="IPR006982">
    <property type="entry name" value="Glu_synth_centr_N"/>
</dbReference>
<dbReference type="Gene3D" id="3.60.20.10">
    <property type="entry name" value="Glutamine Phosphoribosylpyrophosphate, subunit 1, domain 1"/>
    <property type="match status" value="3"/>
</dbReference>
<evidence type="ECO:0000256" key="7">
    <source>
        <dbReference type="ARBA" id="ARBA00022605"/>
    </source>
</evidence>
<dbReference type="SUPFAM" id="SSF46548">
    <property type="entry name" value="alpha-helical ferredoxin"/>
    <property type="match status" value="1"/>
</dbReference>